<comment type="similarity">
    <text evidence="1">Belongs to the N(4)/N(6)-methyltransferase family.</text>
</comment>
<sequence length="275" mass="33447">MKLKTFIRWMGNKSKHLRHIIPHIPKEYNTYYEPFVGSGALFLHLQPEKWVINDLNKDLINCWKSVRDEPEMIIDIFKEFGKKFKPMSNERKLEYCINITSYIEKMPFDVSRASIFMLMKYCDYMGNIVVKNKFYFQGLNLSILNYDSYYFLKNVCHKNMTNIHNFLRNGLIYNKDYKKILDKSKEGDFVFLDPPYIEEHKYQFNYNIDENLNKKFILELYDELKKLDKKKVKWLMTQADTKEVRNVFKEYTIKKFKVYRSSLKSYKNELIIKNY</sequence>
<evidence type="ECO:0000256" key="1">
    <source>
        <dbReference type="ARBA" id="ARBA00006594"/>
    </source>
</evidence>
<evidence type="ECO:0000313" key="7">
    <source>
        <dbReference type="EMBL" id="QHT22349.1"/>
    </source>
</evidence>
<dbReference type="AlphaFoldDB" id="A0A6C0E245"/>
<dbReference type="Pfam" id="PF02086">
    <property type="entry name" value="MethyltransfD12"/>
    <property type="match status" value="1"/>
</dbReference>
<keyword evidence="5" id="KW-0949">S-adenosyl-L-methionine</keyword>
<dbReference type="EMBL" id="MN739709">
    <property type="protein sequence ID" value="QHT22349.1"/>
    <property type="molecule type" value="Genomic_DNA"/>
</dbReference>
<dbReference type="InterPro" id="IPR029063">
    <property type="entry name" value="SAM-dependent_MTases_sf"/>
</dbReference>
<dbReference type="GO" id="GO:0043565">
    <property type="term" value="F:sequence-specific DNA binding"/>
    <property type="evidence" value="ECO:0007669"/>
    <property type="project" value="TreeGrafter"/>
</dbReference>
<dbReference type="GO" id="GO:1904047">
    <property type="term" value="F:S-adenosyl-L-methionine binding"/>
    <property type="evidence" value="ECO:0007669"/>
    <property type="project" value="TreeGrafter"/>
</dbReference>
<keyword evidence="3" id="KW-0489">Methyltransferase</keyword>
<dbReference type="SUPFAM" id="SSF53335">
    <property type="entry name" value="S-adenosyl-L-methionine-dependent methyltransferases"/>
    <property type="match status" value="1"/>
</dbReference>
<accession>A0A6C0E245</accession>
<dbReference type="PROSITE" id="PS00092">
    <property type="entry name" value="N6_MTASE"/>
    <property type="match status" value="1"/>
</dbReference>
<dbReference type="PANTHER" id="PTHR30481">
    <property type="entry name" value="DNA ADENINE METHYLASE"/>
    <property type="match status" value="1"/>
</dbReference>
<dbReference type="EC" id="2.1.1.72" evidence="2"/>
<evidence type="ECO:0000256" key="4">
    <source>
        <dbReference type="ARBA" id="ARBA00022679"/>
    </source>
</evidence>
<dbReference type="InterPro" id="IPR002052">
    <property type="entry name" value="DNA_methylase_N6_adenine_CS"/>
</dbReference>
<name>A0A6C0E245_9ZZZZ</name>
<comment type="catalytic activity">
    <reaction evidence="6">
        <text>a 2'-deoxyadenosine in DNA + S-adenosyl-L-methionine = an N(6)-methyl-2'-deoxyadenosine in DNA + S-adenosyl-L-homocysteine + H(+)</text>
        <dbReference type="Rhea" id="RHEA:15197"/>
        <dbReference type="Rhea" id="RHEA-COMP:12418"/>
        <dbReference type="Rhea" id="RHEA-COMP:12419"/>
        <dbReference type="ChEBI" id="CHEBI:15378"/>
        <dbReference type="ChEBI" id="CHEBI:57856"/>
        <dbReference type="ChEBI" id="CHEBI:59789"/>
        <dbReference type="ChEBI" id="CHEBI:90615"/>
        <dbReference type="ChEBI" id="CHEBI:90616"/>
        <dbReference type="EC" id="2.1.1.72"/>
    </reaction>
</comment>
<dbReference type="PANTHER" id="PTHR30481:SF3">
    <property type="entry name" value="DNA ADENINE METHYLASE"/>
    <property type="match status" value="1"/>
</dbReference>
<evidence type="ECO:0000256" key="2">
    <source>
        <dbReference type="ARBA" id="ARBA00011900"/>
    </source>
</evidence>
<dbReference type="InterPro" id="IPR012263">
    <property type="entry name" value="M_m6A_EcoRV"/>
</dbReference>
<dbReference type="GO" id="GO:0009007">
    <property type="term" value="F:site-specific DNA-methyltransferase (adenine-specific) activity"/>
    <property type="evidence" value="ECO:0007669"/>
    <property type="project" value="UniProtKB-EC"/>
</dbReference>
<reference evidence="7" key="1">
    <citation type="journal article" date="2020" name="Nature">
        <title>Giant virus diversity and host interactions through global metagenomics.</title>
        <authorList>
            <person name="Schulz F."/>
            <person name="Roux S."/>
            <person name="Paez-Espino D."/>
            <person name="Jungbluth S."/>
            <person name="Walsh D.A."/>
            <person name="Denef V.J."/>
            <person name="McMahon K.D."/>
            <person name="Konstantinidis K.T."/>
            <person name="Eloe-Fadrosh E.A."/>
            <person name="Kyrpides N.C."/>
            <person name="Woyke T."/>
        </authorList>
    </citation>
    <scope>NUCLEOTIDE SEQUENCE</scope>
    <source>
        <strain evidence="7">GVMAG-M-3300023179-111</strain>
    </source>
</reference>
<organism evidence="7">
    <name type="scientific">viral metagenome</name>
    <dbReference type="NCBI Taxonomy" id="1070528"/>
    <lineage>
        <taxon>unclassified sequences</taxon>
        <taxon>metagenomes</taxon>
        <taxon>organismal metagenomes</taxon>
    </lineage>
</organism>
<dbReference type="PRINTS" id="PR00505">
    <property type="entry name" value="D12N6MTFRASE"/>
</dbReference>
<dbReference type="NCBIfam" id="TIGR00571">
    <property type="entry name" value="dam"/>
    <property type="match status" value="1"/>
</dbReference>
<dbReference type="PIRSF" id="PIRSF000398">
    <property type="entry name" value="M_m6A_EcoRV"/>
    <property type="match status" value="1"/>
</dbReference>
<evidence type="ECO:0000256" key="3">
    <source>
        <dbReference type="ARBA" id="ARBA00022603"/>
    </source>
</evidence>
<dbReference type="InterPro" id="IPR012327">
    <property type="entry name" value="MeTrfase_D12"/>
</dbReference>
<evidence type="ECO:0000256" key="6">
    <source>
        <dbReference type="ARBA" id="ARBA00047942"/>
    </source>
</evidence>
<dbReference type="Gene3D" id="3.40.50.150">
    <property type="entry name" value="Vaccinia Virus protein VP39"/>
    <property type="match status" value="1"/>
</dbReference>
<dbReference type="Gene3D" id="1.10.1020.10">
    <property type="entry name" value="Adenine-specific Methyltransferase, Domain 2"/>
    <property type="match status" value="1"/>
</dbReference>
<dbReference type="GO" id="GO:0006298">
    <property type="term" value="P:mismatch repair"/>
    <property type="evidence" value="ECO:0007669"/>
    <property type="project" value="TreeGrafter"/>
</dbReference>
<dbReference type="InterPro" id="IPR023095">
    <property type="entry name" value="Ade_MeTrfase_dom_2"/>
</dbReference>
<keyword evidence="4" id="KW-0808">Transferase</keyword>
<dbReference type="GO" id="GO:0032259">
    <property type="term" value="P:methylation"/>
    <property type="evidence" value="ECO:0007669"/>
    <property type="project" value="UniProtKB-KW"/>
</dbReference>
<evidence type="ECO:0000256" key="5">
    <source>
        <dbReference type="ARBA" id="ARBA00022691"/>
    </source>
</evidence>
<protein>
    <recommendedName>
        <fullName evidence="2">site-specific DNA-methyltransferase (adenine-specific)</fullName>
        <ecNumber evidence="2">2.1.1.72</ecNumber>
    </recommendedName>
</protein>
<dbReference type="GO" id="GO:0009307">
    <property type="term" value="P:DNA restriction-modification system"/>
    <property type="evidence" value="ECO:0007669"/>
    <property type="project" value="InterPro"/>
</dbReference>
<proteinExistence type="inferred from homology"/>